<dbReference type="InterPro" id="IPR001761">
    <property type="entry name" value="Peripla_BP/Lac1_sug-bd_dom"/>
</dbReference>
<gene>
    <name evidence="5" type="ORF">SAMN02745136_01003</name>
</gene>
<feature type="domain" description="HTH lacI-type" evidence="4">
    <location>
        <begin position="1"/>
        <end position="36"/>
    </location>
</feature>
<dbReference type="EMBL" id="FRAC01000007">
    <property type="protein sequence ID" value="SHJ82682.1"/>
    <property type="molecule type" value="Genomic_DNA"/>
</dbReference>
<dbReference type="InterPro" id="IPR000843">
    <property type="entry name" value="HTH_LacI"/>
</dbReference>
<keyword evidence="2" id="KW-0238">DNA-binding</keyword>
<dbReference type="RefSeq" id="WP_073273504.1">
    <property type="nucleotide sequence ID" value="NZ_FRAC01000007.1"/>
</dbReference>
<dbReference type="Gene3D" id="3.40.50.2300">
    <property type="match status" value="2"/>
</dbReference>
<dbReference type="CDD" id="cd01392">
    <property type="entry name" value="HTH_LacI"/>
    <property type="match status" value="1"/>
</dbReference>
<evidence type="ECO:0000256" key="1">
    <source>
        <dbReference type="ARBA" id="ARBA00023015"/>
    </source>
</evidence>
<evidence type="ECO:0000313" key="5">
    <source>
        <dbReference type="EMBL" id="SHJ82682.1"/>
    </source>
</evidence>
<dbReference type="Pfam" id="PF00356">
    <property type="entry name" value="LacI"/>
    <property type="match status" value="1"/>
</dbReference>
<sequence>MTLDKIAQELGISKSTVSRALSGKGRIGKETVELVQNFVWEHNHVEEEKEILKNSTLNIGVVLPADIYRGGGSYFQNCLLGICEAASMFGYNVLIITGKQHDISELMFLVENKRVDGVILTRSFEDDRALRYLTEKHFPTALTGTCQYEEVIQVDTDNEEAAEKMTSMLIGRKFKKFALLVKDMSFIADKKRHDGFCKALFKNGISKQSQIFYNGSVKMEFLDSIIGNLIAQKVECVICGDDEVCTMIMSRLQAEGYRIPMDIAVASLYNSPNLECYSPAVTAVNVAASQMGNVAGKQLIQCLLGRKYEARVILDHDIIFRKSTN</sequence>
<dbReference type="GO" id="GO:0000976">
    <property type="term" value="F:transcription cis-regulatory region binding"/>
    <property type="evidence" value="ECO:0007669"/>
    <property type="project" value="TreeGrafter"/>
</dbReference>
<dbReference type="Pfam" id="PF00532">
    <property type="entry name" value="Peripla_BP_1"/>
    <property type="match status" value="1"/>
</dbReference>
<evidence type="ECO:0000256" key="2">
    <source>
        <dbReference type="ARBA" id="ARBA00023125"/>
    </source>
</evidence>
<dbReference type="SMART" id="SM00354">
    <property type="entry name" value="HTH_LACI"/>
    <property type="match status" value="1"/>
</dbReference>
<dbReference type="PANTHER" id="PTHR30146:SF109">
    <property type="entry name" value="HTH-TYPE TRANSCRIPTIONAL REGULATOR GALS"/>
    <property type="match status" value="1"/>
</dbReference>
<dbReference type="STRING" id="1121322.SAMN02745136_01003"/>
<dbReference type="OrthoDB" id="4810at2"/>
<keyword evidence="1" id="KW-0805">Transcription regulation</keyword>
<protein>
    <submittedName>
        <fullName evidence="5">Transcriptional regulator, LacI family</fullName>
    </submittedName>
</protein>
<dbReference type="Proteomes" id="UP000184386">
    <property type="component" value="Unassembled WGS sequence"/>
</dbReference>
<proteinExistence type="predicted"/>
<dbReference type="InterPro" id="IPR028082">
    <property type="entry name" value="Peripla_BP_I"/>
</dbReference>
<reference evidence="5 6" key="1">
    <citation type="submission" date="2016-11" db="EMBL/GenBank/DDBJ databases">
        <authorList>
            <person name="Jaros S."/>
            <person name="Januszkiewicz K."/>
            <person name="Wedrychowicz H."/>
        </authorList>
    </citation>
    <scope>NUCLEOTIDE SEQUENCE [LARGE SCALE GENOMIC DNA]</scope>
    <source>
        <strain evidence="5 6">DSM 15929</strain>
    </source>
</reference>
<name>A0A1M6MGU2_9FIRM</name>
<dbReference type="SUPFAM" id="SSF47413">
    <property type="entry name" value="lambda repressor-like DNA-binding domains"/>
    <property type="match status" value="1"/>
</dbReference>
<organism evidence="5 6">
    <name type="scientific">Anaerocolumna jejuensis DSM 15929</name>
    <dbReference type="NCBI Taxonomy" id="1121322"/>
    <lineage>
        <taxon>Bacteria</taxon>
        <taxon>Bacillati</taxon>
        <taxon>Bacillota</taxon>
        <taxon>Clostridia</taxon>
        <taxon>Lachnospirales</taxon>
        <taxon>Lachnospiraceae</taxon>
        <taxon>Anaerocolumna</taxon>
    </lineage>
</organism>
<dbReference type="Gene3D" id="1.10.260.40">
    <property type="entry name" value="lambda repressor-like DNA-binding domains"/>
    <property type="match status" value="1"/>
</dbReference>
<dbReference type="PANTHER" id="PTHR30146">
    <property type="entry name" value="LACI-RELATED TRANSCRIPTIONAL REPRESSOR"/>
    <property type="match status" value="1"/>
</dbReference>
<dbReference type="InterPro" id="IPR010982">
    <property type="entry name" value="Lambda_DNA-bd_dom_sf"/>
</dbReference>
<dbReference type="AlphaFoldDB" id="A0A1M6MGU2"/>
<dbReference type="SUPFAM" id="SSF53822">
    <property type="entry name" value="Periplasmic binding protein-like I"/>
    <property type="match status" value="1"/>
</dbReference>
<evidence type="ECO:0000313" key="6">
    <source>
        <dbReference type="Proteomes" id="UP000184386"/>
    </source>
</evidence>
<dbReference type="GO" id="GO:0003700">
    <property type="term" value="F:DNA-binding transcription factor activity"/>
    <property type="evidence" value="ECO:0007669"/>
    <property type="project" value="TreeGrafter"/>
</dbReference>
<accession>A0A1M6MGU2</accession>
<evidence type="ECO:0000256" key="3">
    <source>
        <dbReference type="ARBA" id="ARBA00023163"/>
    </source>
</evidence>
<evidence type="ECO:0000259" key="4">
    <source>
        <dbReference type="PROSITE" id="PS50932"/>
    </source>
</evidence>
<keyword evidence="6" id="KW-1185">Reference proteome</keyword>
<keyword evidence="3" id="KW-0804">Transcription</keyword>
<dbReference type="PROSITE" id="PS50932">
    <property type="entry name" value="HTH_LACI_2"/>
    <property type="match status" value="1"/>
</dbReference>